<dbReference type="EMBL" id="PQ015379">
    <property type="protein sequence ID" value="XDJ15398.1"/>
    <property type="molecule type" value="Genomic_DNA"/>
</dbReference>
<protein>
    <submittedName>
        <fullName evidence="1">Uncharacterized protein</fullName>
    </submittedName>
</protein>
<accession>A0AB39CER4</accession>
<sequence>MKYEIYQVSKQGLTFEIGVMHSDALTHADVAEHMKVCISATYDATFGSVDVVGAGFCSEGLPIKCWGHSDSLNLSSRGDADEMALASSTLHFNNVKVSAFDRISSVAGNLSQTCGLDIRKMREQIFVVGHQFSAYDIATEDYADFEEGMLLRYKGPGLDADGDVIHMFAVDSGSKYYADFDGVYCVTEKDMRCIFEDSEIVRRLARVQSGVVLFGPDKTPQVVTIDGIVDPWPLTDNHEEFRAIYSFLGQEQKLTTEGSLRAILEFFHIEMD</sequence>
<proteinExistence type="predicted"/>
<name>A0AB39CER4_9VIRU</name>
<organism evidence="1">
    <name type="scientific">Pseudomonas phage HRDY3</name>
    <dbReference type="NCBI Taxonomy" id="3236930"/>
    <lineage>
        <taxon>Viruses</taxon>
    </lineage>
</organism>
<reference evidence="1" key="1">
    <citation type="submission" date="2024-07" db="EMBL/GenBank/DDBJ databases">
        <authorList>
            <person name="Bringhurst R.M."/>
            <person name="Homer T.E."/>
        </authorList>
    </citation>
    <scope>NUCLEOTIDE SEQUENCE</scope>
</reference>
<evidence type="ECO:0000313" key="1">
    <source>
        <dbReference type="EMBL" id="XDJ15398.1"/>
    </source>
</evidence>